<dbReference type="PROSITE" id="PS00027">
    <property type="entry name" value="HOMEOBOX_1"/>
    <property type="match status" value="1"/>
</dbReference>
<feature type="domain" description="Homeobox" evidence="14">
    <location>
        <begin position="668"/>
        <end position="728"/>
    </location>
</feature>
<dbReference type="InterPro" id="IPR017970">
    <property type="entry name" value="Homeobox_CS"/>
</dbReference>
<evidence type="ECO:0000256" key="7">
    <source>
        <dbReference type="ARBA" id="ARBA00023155"/>
    </source>
</evidence>
<accession>A0A7R9E5W0</accession>
<evidence type="ECO:0000256" key="10">
    <source>
        <dbReference type="PROSITE-ProRule" id="PRU00125"/>
    </source>
</evidence>
<keyword evidence="5 10" id="KW-0440">LIM domain</keyword>
<dbReference type="Pfam" id="PF00412">
    <property type="entry name" value="LIM"/>
    <property type="match status" value="1"/>
</dbReference>
<evidence type="ECO:0000256" key="6">
    <source>
        <dbReference type="ARBA" id="ARBA00023125"/>
    </source>
</evidence>
<dbReference type="GO" id="GO:0000981">
    <property type="term" value="F:DNA-binding transcription factor activity, RNA polymerase II-specific"/>
    <property type="evidence" value="ECO:0007669"/>
    <property type="project" value="InterPro"/>
</dbReference>
<sequence length="791" mass="87717">MGAEGVDRVSDEWVLKEWTESVMLSDTICGNLMDPPRLSECPRGAHIVARLPAHRCARCTAVCLLWFPLGGRSCMAHSSIPRWYFLAKPSYKGKHRDICEITPRRVENHLGEHYGKSNVISPSEIRTSPLCSNALVAPREVSCLLNPLHTRGGYVQQWSEWFVHPVLFIQHVIRRKRSSHQHEEEGPHGDRGGGDLFMGAQRFYCCHSNPEDVSINDCLTLGSACYLSNLEFLIVGDETYVKGHVSGPALPRTTDLQNLRLLRTYAMLSCSTSYNSSTRIYADSKGIRLFGMKRCARCQAAILSSELVMRARDLVFHVHCFTCAVCNSPLTKGDHFGMRNGAVFCRLHYEIALTEHTHPMGPNPPASKQATFPGGGAGTYLPPYPSPEFHPHHPHHHHHHHHHHPLPSPLPIQTPTPAGSEGIPPTSKVSYFNGATTGTTRQKGRPRKRKPKDLEAMTASLAHPNIEPLSERFYQPLLDQIQSCAARLGAVWRGEVGRTLRGTHVTWYARYVVRTLRGPLASSASAPKLLFYRSRGAGFNPHASRLSVKLCFCNGVKLSLNGPALLRPIYEARNVLLSAGLATVPSHAQRSLVTAWKRSDRSLASECLAWSSKRHRYRLPKNMFLHIGTYFGVSTTETNKLDLNADYLDIPFGRSGPGTPGMPGSNGQRTKRMRTSFKHHQLRTMKSYFAINHNPDAKDLKQLSQKTGLPKRVLQVWFQNARAKWRRMVLKQEGKSGGQGDKCSGPESAGSLADLEGYQQHGGSSGDYRSQGLGSPPFILGGSSPSALECS</sequence>
<proteinExistence type="predicted"/>
<dbReference type="InterPro" id="IPR001356">
    <property type="entry name" value="HD"/>
</dbReference>
<reference evidence="15" key="1">
    <citation type="submission" date="2020-11" db="EMBL/GenBank/DDBJ databases">
        <authorList>
            <person name="Tran Van P."/>
        </authorList>
    </citation>
    <scope>NUCLEOTIDE SEQUENCE</scope>
</reference>
<dbReference type="PROSITE" id="PS00478">
    <property type="entry name" value="LIM_DOMAIN_1"/>
    <property type="match status" value="1"/>
</dbReference>
<feature type="compositionally biased region" description="Basic residues" evidence="12">
    <location>
        <begin position="392"/>
        <end position="405"/>
    </location>
</feature>
<dbReference type="Gene3D" id="1.10.10.60">
    <property type="entry name" value="Homeodomain-like"/>
    <property type="match status" value="1"/>
</dbReference>
<keyword evidence="7 9" id="KW-0371">Homeobox</keyword>
<evidence type="ECO:0000313" key="15">
    <source>
        <dbReference type="EMBL" id="CAD7426666.1"/>
    </source>
</evidence>
<gene>
    <name evidence="15" type="ORF">TMSB3V08_LOCUS3542</name>
</gene>
<feature type="domain" description="LIM zinc-binding" evidence="13">
    <location>
        <begin position="293"/>
        <end position="355"/>
    </location>
</feature>
<dbReference type="PANTHER" id="PTHR24208">
    <property type="entry name" value="LIM/HOMEOBOX PROTEIN LHX"/>
    <property type="match status" value="1"/>
</dbReference>
<evidence type="ECO:0000256" key="3">
    <source>
        <dbReference type="ARBA" id="ARBA00022737"/>
    </source>
</evidence>
<feature type="region of interest" description="Disordered" evidence="12">
    <location>
        <begin position="732"/>
        <end position="791"/>
    </location>
</feature>
<evidence type="ECO:0000256" key="12">
    <source>
        <dbReference type="SAM" id="MobiDB-lite"/>
    </source>
</evidence>
<keyword evidence="2 10" id="KW-0479">Metal-binding</keyword>
<evidence type="ECO:0000256" key="4">
    <source>
        <dbReference type="ARBA" id="ARBA00022833"/>
    </source>
</evidence>
<evidence type="ECO:0000256" key="1">
    <source>
        <dbReference type="ARBA" id="ARBA00004123"/>
    </source>
</evidence>
<feature type="region of interest" description="Disordered" evidence="12">
    <location>
        <begin position="356"/>
        <end position="452"/>
    </location>
</feature>
<keyword evidence="4 10" id="KW-0862">Zinc</keyword>
<dbReference type="GO" id="GO:0005634">
    <property type="term" value="C:nucleus"/>
    <property type="evidence" value="ECO:0007669"/>
    <property type="project" value="UniProtKB-SubCell"/>
</dbReference>
<dbReference type="SUPFAM" id="SSF46689">
    <property type="entry name" value="Homeodomain-like"/>
    <property type="match status" value="1"/>
</dbReference>
<dbReference type="FunFam" id="2.10.110.10:FF:000177">
    <property type="entry name" value="LIM homeobox 9"/>
    <property type="match status" value="1"/>
</dbReference>
<feature type="DNA-binding region" description="Homeobox" evidence="9">
    <location>
        <begin position="670"/>
        <end position="729"/>
    </location>
</feature>
<dbReference type="InterPro" id="IPR009057">
    <property type="entry name" value="Homeodomain-like_sf"/>
</dbReference>
<evidence type="ECO:0000256" key="9">
    <source>
        <dbReference type="PROSITE-ProRule" id="PRU00108"/>
    </source>
</evidence>
<dbReference type="PROSITE" id="PS50071">
    <property type="entry name" value="HOMEOBOX_2"/>
    <property type="match status" value="1"/>
</dbReference>
<dbReference type="EMBL" id="OB793244">
    <property type="protein sequence ID" value="CAD7426666.1"/>
    <property type="molecule type" value="Genomic_DNA"/>
</dbReference>
<comment type="subcellular location">
    <subcellularLocation>
        <location evidence="1 9 11">Nucleus</location>
    </subcellularLocation>
</comment>
<dbReference type="SUPFAM" id="SSF57716">
    <property type="entry name" value="Glucocorticoid receptor-like (DNA-binding domain)"/>
    <property type="match status" value="1"/>
</dbReference>
<evidence type="ECO:0000256" key="8">
    <source>
        <dbReference type="ARBA" id="ARBA00023242"/>
    </source>
</evidence>
<feature type="compositionally biased region" description="Basic residues" evidence="12">
    <location>
        <begin position="442"/>
        <end position="451"/>
    </location>
</feature>
<dbReference type="CDD" id="cd00086">
    <property type="entry name" value="homeodomain"/>
    <property type="match status" value="1"/>
</dbReference>
<dbReference type="PROSITE" id="PS50023">
    <property type="entry name" value="LIM_DOMAIN_2"/>
    <property type="match status" value="1"/>
</dbReference>
<name>A0A7R9E5W0_9NEOP</name>
<keyword evidence="3" id="KW-0677">Repeat</keyword>
<dbReference type="AlphaFoldDB" id="A0A7R9E5W0"/>
<evidence type="ECO:0000259" key="14">
    <source>
        <dbReference type="PROSITE" id="PS50071"/>
    </source>
</evidence>
<dbReference type="SMART" id="SM00389">
    <property type="entry name" value="HOX"/>
    <property type="match status" value="1"/>
</dbReference>
<evidence type="ECO:0000256" key="11">
    <source>
        <dbReference type="RuleBase" id="RU000682"/>
    </source>
</evidence>
<evidence type="ECO:0008006" key="16">
    <source>
        <dbReference type="Google" id="ProtNLM"/>
    </source>
</evidence>
<dbReference type="CDD" id="cd09377">
    <property type="entry name" value="LIM2_Lhx2_Lhx9"/>
    <property type="match status" value="1"/>
</dbReference>
<keyword evidence="8 9" id="KW-0539">Nucleus</keyword>
<dbReference type="GO" id="GO:0046872">
    <property type="term" value="F:metal ion binding"/>
    <property type="evidence" value="ECO:0007669"/>
    <property type="project" value="UniProtKB-KW"/>
</dbReference>
<evidence type="ECO:0000259" key="13">
    <source>
        <dbReference type="PROSITE" id="PS50023"/>
    </source>
</evidence>
<dbReference type="FunFam" id="1.10.10.60:FF:000027">
    <property type="entry name" value="LIM/homeobox protein Lhx9"/>
    <property type="match status" value="1"/>
</dbReference>
<dbReference type="PANTHER" id="PTHR24208:SF168">
    <property type="entry name" value="PROTEIN APTEROUS"/>
    <property type="match status" value="1"/>
</dbReference>
<evidence type="ECO:0000256" key="2">
    <source>
        <dbReference type="ARBA" id="ARBA00022723"/>
    </source>
</evidence>
<organism evidence="15">
    <name type="scientific">Timema monikensis</name>
    <dbReference type="NCBI Taxonomy" id="170555"/>
    <lineage>
        <taxon>Eukaryota</taxon>
        <taxon>Metazoa</taxon>
        <taxon>Ecdysozoa</taxon>
        <taxon>Arthropoda</taxon>
        <taxon>Hexapoda</taxon>
        <taxon>Insecta</taxon>
        <taxon>Pterygota</taxon>
        <taxon>Neoptera</taxon>
        <taxon>Polyneoptera</taxon>
        <taxon>Phasmatodea</taxon>
        <taxon>Timematodea</taxon>
        <taxon>Timematoidea</taxon>
        <taxon>Timematidae</taxon>
        <taxon>Timema</taxon>
    </lineage>
</organism>
<dbReference type="GO" id="GO:0000977">
    <property type="term" value="F:RNA polymerase II transcription regulatory region sequence-specific DNA binding"/>
    <property type="evidence" value="ECO:0007669"/>
    <property type="project" value="TreeGrafter"/>
</dbReference>
<keyword evidence="6 9" id="KW-0238">DNA-binding</keyword>
<dbReference type="Pfam" id="PF00046">
    <property type="entry name" value="Homeodomain"/>
    <property type="match status" value="1"/>
</dbReference>
<dbReference type="Gene3D" id="2.10.110.10">
    <property type="entry name" value="Cysteine Rich Protein"/>
    <property type="match status" value="1"/>
</dbReference>
<dbReference type="GO" id="GO:0030182">
    <property type="term" value="P:neuron differentiation"/>
    <property type="evidence" value="ECO:0007669"/>
    <property type="project" value="TreeGrafter"/>
</dbReference>
<protein>
    <recommendedName>
        <fullName evidence="16">Protein apterous</fullName>
    </recommendedName>
</protein>
<dbReference type="InterPro" id="IPR050453">
    <property type="entry name" value="LIM_Homeobox_TF"/>
</dbReference>
<evidence type="ECO:0000256" key="5">
    <source>
        <dbReference type="ARBA" id="ARBA00023038"/>
    </source>
</evidence>
<dbReference type="SMART" id="SM00132">
    <property type="entry name" value="LIM"/>
    <property type="match status" value="1"/>
</dbReference>
<dbReference type="InterPro" id="IPR001781">
    <property type="entry name" value="Znf_LIM"/>
</dbReference>